<evidence type="ECO:0000256" key="1">
    <source>
        <dbReference type="SAM" id="SignalP"/>
    </source>
</evidence>
<keyword evidence="1" id="KW-0732">Signal</keyword>
<organism evidence="2 3">
    <name type="scientific">Meloidogyne hapla</name>
    <name type="common">Root-knot nematode worm</name>
    <dbReference type="NCBI Taxonomy" id="6305"/>
    <lineage>
        <taxon>Eukaryota</taxon>
        <taxon>Metazoa</taxon>
        <taxon>Ecdysozoa</taxon>
        <taxon>Nematoda</taxon>
        <taxon>Chromadorea</taxon>
        <taxon>Rhabditida</taxon>
        <taxon>Tylenchina</taxon>
        <taxon>Tylenchomorpha</taxon>
        <taxon>Tylenchoidea</taxon>
        <taxon>Meloidogynidae</taxon>
        <taxon>Meloidogyninae</taxon>
        <taxon>Meloidogyne</taxon>
    </lineage>
</organism>
<evidence type="ECO:0000313" key="2">
    <source>
        <dbReference type="Proteomes" id="UP000095281"/>
    </source>
</evidence>
<dbReference type="Proteomes" id="UP000095281">
    <property type="component" value="Unplaced"/>
</dbReference>
<dbReference type="AlphaFoldDB" id="A0A1I8B5R9"/>
<accession>A0A1I8B5R9</accession>
<sequence>MLIFLLFIGLLSVLAHSLKPDGFHLATLEMIGIQNSKNMPGITSKQLEEFIETFSLILN</sequence>
<feature type="signal peptide" evidence="1">
    <location>
        <begin position="1"/>
        <end position="17"/>
    </location>
</feature>
<reference evidence="3" key="1">
    <citation type="submission" date="2016-11" db="UniProtKB">
        <authorList>
            <consortium name="WormBaseParasite"/>
        </authorList>
    </citation>
    <scope>IDENTIFICATION</scope>
</reference>
<keyword evidence="2" id="KW-1185">Reference proteome</keyword>
<dbReference type="WBParaSite" id="MhA1_Contig1433.frz3.gene14">
    <property type="protein sequence ID" value="MhA1_Contig1433.frz3.gene14"/>
    <property type="gene ID" value="MhA1_Contig1433.frz3.gene14"/>
</dbReference>
<evidence type="ECO:0000313" key="3">
    <source>
        <dbReference type="WBParaSite" id="MhA1_Contig1433.frz3.gene14"/>
    </source>
</evidence>
<protein>
    <submittedName>
        <fullName evidence="3">Uncharacterized protein</fullName>
    </submittedName>
</protein>
<name>A0A1I8B5R9_MELHA</name>
<feature type="chain" id="PRO_5009315478" evidence="1">
    <location>
        <begin position="18"/>
        <end position="59"/>
    </location>
</feature>
<proteinExistence type="predicted"/>